<evidence type="ECO:0000256" key="1">
    <source>
        <dbReference type="SAM" id="Phobius"/>
    </source>
</evidence>
<dbReference type="Proteomes" id="UP000295620">
    <property type="component" value="Unassembled WGS sequence"/>
</dbReference>
<proteinExistence type="predicted"/>
<name>A0A4R6SVP8_9SPHI</name>
<evidence type="ECO:0000313" key="2">
    <source>
        <dbReference type="EMBL" id="TDQ08182.1"/>
    </source>
</evidence>
<reference evidence="2 3" key="1">
    <citation type="submission" date="2019-03" db="EMBL/GenBank/DDBJ databases">
        <title>Genomic Encyclopedia of Archaeal and Bacterial Type Strains, Phase II (KMG-II): from individual species to whole genera.</title>
        <authorList>
            <person name="Goeker M."/>
        </authorList>
    </citation>
    <scope>NUCLEOTIDE SEQUENCE [LARGE SCALE GENOMIC DNA]</scope>
    <source>
        <strain evidence="2 3">DSM 19035</strain>
    </source>
</reference>
<comment type="caution">
    <text evidence="2">The sequence shown here is derived from an EMBL/GenBank/DDBJ whole genome shotgun (WGS) entry which is preliminary data.</text>
</comment>
<evidence type="ECO:0000313" key="3">
    <source>
        <dbReference type="Proteomes" id="UP000295620"/>
    </source>
</evidence>
<feature type="transmembrane region" description="Helical" evidence="1">
    <location>
        <begin position="6"/>
        <end position="27"/>
    </location>
</feature>
<protein>
    <submittedName>
        <fullName evidence="2">Uncharacterized protein</fullName>
    </submittedName>
</protein>
<accession>A0A4R6SVP8</accession>
<keyword evidence="1" id="KW-1133">Transmembrane helix</keyword>
<gene>
    <name evidence="2" type="ORF">ATK78_2686</name>
</gene>
<keyword evidence="1" id="KW-0812">Transmembrane</keyword>
<dbReference type="RefSeq" id="WP_133576581.1">
    <property type="nucleotide sequence ID" value="NZ_SNYC01000005.1"/>
</dbReference>
<organism evidence="2 3">
    <name type="scientific">Pedobacter metabolipauper</name>
    <dbReference type="NCBI Taxonomy" id="425513"/>
    <lineage>
        <taxon>Bacteria</taxon>
        <taxon>Pseudomonadati</taxon>
        <taxon>Bacteroidota</taxon>
        <taxon>Sphingobacteriia</taxon>
        <taxon>Sphingobacteriales</taxon>
        <taxon>Sphingobacteriaceae</taxon>
        <taxon>Pedobacter</taxon>
    </lineage>
</organism>
<keyword evidence="3" id="KW-1185">Reference proteome</keyword>
<feature type="transmembrane region" description="Helical" evidence="1">
    <location>
        <begin position="78"/>
        <end position="100"/>
    </location>
</feature>
<dbReference type="AlphaFoldDB" id="A0A4R6SVP8"/>
<keyword evidence="1" id="KW-0472">Membrane</keyword>
<dbReference type="EMBL" id="SNYC01000005">
    <property type="protein sequence ID" value="TDQ08182.1"/>
    <property type="molecule type" value="Genomic_DNA"/>
</dbReference>
<dbReference type="OrthoDB" id="676405at2"/>
<sequence>MNISRIKFISLFLFFAFAFIFGTNLLLDQSPEALIGAESQVAWKSTVSTILSPVKIVLIGPLLPFIEFLRQDPDTPPPFFLIGFAFYWTILALVIHYLFYKIRRSY</sequence>